<dbReference type="AlphaFoldDB" id="A0A815MXP0"/>
<evidence type="ECO:0000256" key="3">
    <source>
        <dbReference type="ARBA" id="ARBA00022737"/>
    </source>
</evidence>
<keyword evidence="4 7" id="KW-1133">Transmembrane helix</keyword>
<comment type="caution">
    <text evidence="9">The sequence shown here is derived from an EMBL/GenBank/DDBJ whole genome shotgun (WGS) entry which is preliminary data.</text>
</comment>
<keyword evidence="3" id="KW-0677">Repeat</keyword>
<dbReference type="InterPro" id="IPR050952">
    <property type="entry name" value="TRIM-NHL_E3_ligases"/>
</dbReference>
<dbReference type="PROSITE" id="PS50262">
    <property type="entry name" value="G_PROTEIN_RECEP_F1_2"/>
    <property type="match status" value="1"/>
</dbReference>
<feature type="repeat" description="NHL" evidence="6">
    <location>
        <begin position="479"/>
        <end position="518"/>
    </location>
</feature>
<dbReference type="PANTHER" id="PTHR24104:SF25">
    <property type="entry name" value="PROTEIN LIN-41"/>
    <property type="match status" value="1"/>
</dbReference>
<dbReference type="GO" id="GO:0016020">
    <property type="term" value="C:membrane"/>
    <property type="evidence" value="ECO:0007669"/>
    <property type="project" value="UniProtKB-SubCell"/>
</dbReference>
<feature type="transmembrane region" description="Helical" evidence="7">
    <location>
        <begin position="782"/>
        <end position="804"/>
    </location>
</feature>
<dbReference type="InterPro" id="IPR001258">
    <property type="entry name" value="NHL_repeat"/>
</dbReference>
<evidence type="ECO:0000256" key="4">
    <source>
        <dbReference type="ARBA" id="ARBA00022989"/>
    </source>
</evidence>
<name>A0A815MXP0_ADIRI</name>
<evidence type="ECO:0000256" key="6">
    <source>
        <dbReference type="PROSITE-ProRule" id="PRU00504"/>
    </source>
</evidence>
<proteinExistence type="predicted"/>
<feature type="transmembrane region" description="Helical" evidence="7">
    <location>
        <begin position="749"/>
        <end position="770"/>
    </location>
</feature>
<evidence type="ECO:0000256" key="5">
    <source>
        <dbReference type="ARBA" id="ARBA00023136"/>
    </source>
</evidence>
<feature type="transmembrane region" description="Helical" evidence="7">
    <location>
        <begin position="843"/>
        <end position="868"/>
    </location>
</feature>
<dbReference type="GO" id="GO:0008270">
    <property type="term" value="F:zinc ion binding"/>
    <property type="evidence" value="ECO:0007669"/>
    <property type="project" value="UniProtKB-KW"/>
</dbReference>
<feature type="domain" description="G-protein coupled receptors family 1 profile" evidence="8">
    <location>
        <begin position="678"/>
        <end position="945"/>
    </location>
</feature>
<dbReference type="SUPFAM" id="SSF81321">
    <property type="entry name" value="Family A G protein-coupled receptor-like"/>
    <property type="match status" value="1"/>
</dbReference>
<dbReference type="CDD" id="cd05819">
    <property type="entry name" value="NHL"/>
    <property type="match status" value="1"/>
</dbReference>
<feature type="transmembrane region" description="Helical" evidence="7">
    <location>
        <begin position="699"/>
        <end position="721"/>
    </location>
</feature>
<evidence type="ECO:0000256" key="2">
    <source>
        <dbReference type="ARBA" id="ARBA00022692"/>
    </source>
</evidence>
<evidence type="ECO:0000259" key="8">
    <source>
        <dbReference type="PROSITE" id="PS50262"/>
    </source>
</evidence>
<dbReference type="Gene3D" id="1.20.1070.10">
    <property type="entry name" value="Rhodopsin 7-helix transmembrane proteins"/>
    <property type="match status" value="1"/>
</dbReference>
<dbReference type="PROSITE" id="PS51125">
    <property type="entry name" value="NHL"/>
    <property type="match status" value="2"/>
</dbReference>
<feature type="transmembrane region" description="Helical" evidence="7">
    <location>
        <begin position="926"/>
        <end position="947"/>
    </location>
</feature>
<dbReference type="InterPro" id="IPR011042">
    <property type="entry name" value="6-blade_b-propeller_TolB-like"/>
</dbReference>
<dbReference type="SUPFAM" id="SSF101898">
    <property type="entry name" value="NHL repeat"/>
    <property type="match status" value="2"/>
</dbReference>
<feature type="transmembrane region" description="Helical" evidence="7">
    <location>
        <begin position="894"/>
        <end position="914"/>
    </location>
</feature>
<evidence type="ECO:0000313" key="9">
    <source>
        <dbReference type="EMBL" id="CAF1429004.1"/>
    </source>
</evidence>
<dbReference type="Pfam" id="PF01436">
    <property type="entry name" value="NHL"/>
    <property type="match status" value="2"/>
</dbReference>
<evidence type="ECO:0000256" key="1">
    <source>
        <dbReference type="ARBA" id="ARBA00004370"/>
    </source>
</evidence>
<feature type="transmembrane region" description="Helical" evidence="7">
    <location>
        <begin position="664"/>
        <end position="687"/>
    </location>
</feature>
<accession>A0A815MXP0</accession>
<evidence type="ECO:0000256" key="7">
    <source>
        <dbReference type="SAM" id="Phobius"/>
    </source>
</evidence>
<dbReference type="OrthoDB" id="10355909at2759"/>
<dbReference type="EMBL" id="CAJNOJ010000389">
    <property type="protein sequence ID" value="CAF1429004.1"/>
    <property type="molecule type" value="Genomic_DNA"/>
</dbReference>
<dbReference type="InterPro" id="IPR017452">
    <property type="entry name" value="GPCR_Rhodpsn_7TM"/>
</dbReference>
<reference evidence="9" key="1">
    <citation type="submission" date="2021-02" db="EMBL/GenBank/DDBJ databases">
        <authorList>
            <person name="Nowell W R."/>
        </authorList>
    </citation>
    <scope>NUCLEOTIDE SEQUENCE</scope>
</reference>
<dbReference type="Proteomes" id="UP000663852">
    <property type="component" value="Unassembled WGS sequence"/>
</dbReference>
<dbReference type="PANTHER" id="PTHR24104">
    <property type="entry name" value="E3 UBIQUITIN-PROTEIN LIGASE NHLRC1-RELATED"/>
    <property type="match status" value="1"/>
</dbReference>
<comment type="subcellular location">
    <subcellularLocation>
        <location evidence="1">Membrane</location>
    </subcellularLocation>
</comment>
<protein>
    <recommendedName>
        <fullName evidence="8">G-protein coupled receptors family 1 profile domain-containing protein</fullName>
    </recommendedName>
</protein>
<feature type="repeat" description="NHL" evidence="6">
    <location>
        <begin position="181"/>
        <end position="220"/>
    </location>
</feature>
<sequence length="969" mass="109226">MTIELQVCCYCNCLNCLLAASFNQPNLPSNAIWAHRGITFADRSIVGGNSRALFVDTNNTIYLVNTVNNTILLYDGYNLTPKNVIPEVLLGCSSLFVTSNGDIYANMNIYAHRSGRDLYLVKKWISKTNSFEVVMNTSEECFDLFMDINDTLYCSILLKHQVVKKDSSYSSFVPILVAGTGNEGSASDELNKPHGIFVDINLDLYVADCSNHRIQLFRFGKKNAVTRVGQESQKPTISLKSPSGIALDANKYLFIVDRGNDRVVGEGPNGFRCLIGCNAYGYDTQYTQLRDLYTMSFDVFGNILVVNNYNDHIQKFVLTKIPSGLPLNEPQLCHSASWNRRGIILTNQSTIKPTTQNIFITTNNTIYVTHSEEKKVLIWNDNDPTLTKSISGDIRNPRSLFVTSNGGIYIGNDRTDPVVKRWTSKKNTFETVMNASHACYGLFIDITDTLYCSIFHEHQVVKKDLSDASFIHIPVAGTGNKGSAFDELYEPRGIFVDVNLDLYVADCGNHRVQLFRFGKKDAVTVAGSMSDELTVSLRNPIGIALDVNKYLFILDSGLDRIIGEGPYGFRCVIGCYESSSSDQFISPMAMSFDLFGNMIIIDANKNRIKKFLLENLCDPNNKYCVIGDQCNLHFKSIGLTLDDILYEELRKDSPLSQQIVSIKVSAGLVTLMFVAGLINSFLSFITFQNKEAQQVGCGLYLLASSVTSFLTISMFFVKFWFVVLTQIDDSTNILIHQSGCKSIEPILKFFLYFDGWLNACVAIERAFHVYKGVTFDKQKSRLVARWIIVILPLCVLLTFVHEFIYRNVFSYEVSGNGTQVMNARRYDWCVTGYSLAVQTYNTIILFVHLFGPFVANLFSALFIVFGVARTRSKTQKSQNINLLIRKQFNEHKQLIISPMVLLALSVPRLVISLLPGCVNASENLWLYLSAYFISFMPSILVFLIFVAPSKLYMKTFKDSFKKWRHRTRQ</sequence>
<keyword evidence="5 7" id="KW-0472">Membrane</keyword>
<evidence type="ECO:0000313" key="10">
    <source>
        <dbReference type="Proteomes" id="UP000663852"/>
    </source>
</evidence>
<gene>
    <name evidence="9" type="ORF">EDS130_LOCUS38070</name>
</gene>
<organism evidence="9 10">
    <name type="scientific">Adineta ricciae</name>
    <name type="common">Rotifer</name>
    <dbReference type="NCBI Taxonomy" id="249248"/>
    <lineage>
        <taxon>Eukaryota</taxon>
        <taxon>Metazoa</taxon>
        <taxon>Spiralia</taxon>
        <taxon>Gnathifera</taxon>
        <taxon>Rotifera</taxon>
        <taxon>Eurotatoria</taxon>
        <taxon>Bdelloidea</taxon>
        <taxon>Adinetida</taxon>
        <taxon>Adinetidae</taxon>
        <taxon>Adineta</taxon>
    </lineage>
</organism>
<keyword evidence="2 7" id="KW-0812">Transmembrane</keyword>
<dbReference type="Gene3D" id="2.120.10.30">
    <property type="entry name" value="TolB, C-terminal domain"/>
    <property type="match status" value="2"/>
</dbReference>